<dbReference type="VEuPathDB" id="FungiDB:AAP_02107"/>
<dbReference type="EMBL" id="AZGZ01000007">
    <property type="protein sequence ID" value="KZZ94014.1"/>
    <property type="molecule type" value="Genomic_DNA"/>
</dbReference>
<dbReference type="AlphaFoldDB" id="A0A168AJT4"/>
<evidence type="ECO:0000313" key="3">
    <source>
        <dbReference type="EMBL" id="KZZ94014.1"/>
    </source>
</evidence>
<feature type="compositionally biased region" description="Basic residues" evidence="1">
    <location>
        <begin position="1"/>
        <end position="10"/>
    </location>
</feature>
<feature type="region of interest" description="Disordered" evidence="1">
    <location>
        <begin position="1091"/>
        <end position="1120"/>
    </location>
</feature>
<keyword evidence="4" id="KW-1185">Reference proteome</keyword>
<gene>
    <name evidence="3" type="ORF">AAP_02107</name>
</gene>
<feature type="compositionally biased region" description="Gly residues" evidence="1">
    <location>
        <begin position="366"/>
        <end position="386"/>
    </location>
</feature>
<feature type="compositionally biased region" description="Polar residues" evidence="1">
    <location>
        <begin position="487"/>
        <end position="504"/>
    </location>
</feature>
<evidence type="ECO:0000313" key="4">
    <source>
        <dbReference type="Proteomes" id="UP000242877"/>
    </source>
</evidence>
<dbReference type="InterPro" id="IPR004152">
    <property type="entry name" value="GAT_dom"/>
</dbReference>
<dbReference type="Pfam" id="PF03127">
    <property type="entry name" value="GAT"/>
    <property type="match status" value="1"/>
</dbReference>
<feature type="compositionally biased region" description="Pro residues" evidence="1">
    <location>
        <begin position="508"/>
        <end position="517"/>
    </location>
</feature>
<feature type="region of interest" description="Disordered" evidence="1">
    <location>
        <begin position="355"/>
        <end position="390"/>
    </location>
</feature>
<feature type="region of interest" description="Disordered" evidence="1">
    <location>
        <begin position="184"/>
        <end position="204"/>
    </location>
</feature>
<proteinExistence type="predicted"/>
<reference evidence="3 4" key="1">
    <citation type="journal article" date="2016" name="Genome Biol. Evol.">
        <title>Divergent and convergent evolution of fungal pathogenicity.</title>
        <authorList>
            <person name="Shang Y."/>
            <person name="Xiao G."/>
            <person name="Zheng P."/>
            <person name="Cen K."/>
            <person name="Zhan S."/>
            <person name="Wang C."/>
        </authorList>
    </citation>
    <scope>NUCLEOTIDE SEQUENCE [LARGE SCALE GENOMIC DNA]</scope>
    <source>
        <strain evidence="3 4">ARSEF 7405</strain>
    </source>
</reference>
<evidence type="ECO:0000259" key="2">
    <source>
        <dbReference type="Pfam" id="PF03127"/>
    </source>
</evidence>
<feature type="compositionally biased region" description="Basic and acidic residues" evidence="1">
    <location>
        <begin position="998"/>
        <end position="1009"/>
    </location>
</feature>
<feature type="region of interest" description="Disordered" evidence="1">
    <location>
        <begin position="801"/>
        <end position="856"/>
    </location>
</feature>
<feature type="region of interest" description="Disordered" evidence="1">
    <location>
        <begin position="450"/>
        <end position="603"/>
    </location>
</feature>
<feature type="compositionally biased region" description="Low complexity" evidence="1">
    <location>
        <begin position="461"/>
        <end position="479"/>
    </location>
</feature>
<comment type="caution">
    <text evidence="3">The sequence shown here is derived from an EMBL/GenBank/DDBJ whole genome shotgun (WGS) entry which is preliminary data.</text>
</comment>
<protein>
    <recommendedName>
        <fullName evidence="2">GAT domain-containing protein</fullName>
    </recommendedName>
</protein>
<dbReference type="GO" id="GO:0043130">
    <property type="term" value="F:ubiquitin binding"/>
    <property type="evidence" value="ECO:0007669"/>
    <property type="project" value="InterPro"/>
</dbReference>
<sequence>MSRFVKKLVRRNTTSADNRLSSHSHSHSISHSSASGDDAAKDVIEKEIYSFCDAAKWNREGDEYLHLPTIVDTAENSPAAARHAARIVRRILSKSLTAAGASHPNKPYNAIMVMRILTSNPGQTFTVGYDDKFASTVKKVLKDNGDVMVQHILRDTLYWMERDVLGADKNVKILVEVWEKEKKNNATRPMPQPNYTTHPRHQRTQSTPVATIANLQPPPFSATLPPVPATALPPPVPVHPPPSAATALPKPSGPITLPPPDDLAARISEATETTKLLQQFIQSTPAAQFHTSELLLEFSARCQAAAQDLQSYIHATNPEPPDEQTVLVLIETVEEIAVALSRYNRAAVTARKICSVSTEEDDGDKGNGVGGVDSGNGGDPGVGPSGQGHHEFDIANAYRAEHANVITIGNGNANRNGSGSGNGYQPVNAPSFTRSVPVSGPYLLPLERSASSANRARQPYQQQQQSQQQQQQQFQAQSSDHSLHPQGYTSYDQESFYSNSQPDISTTPAPPSAPPVPQYYRQQQEEQQRQQQQQQQQQQHDISSITAHSTLHERSMSDTPPTTATGGQSTSTNPFRRSTPMDSSTSLSRLAPPTGESTAGTSGLYTPSSMIVNLHENPSYGMIPPPLVPSSSRLASREHDRTATYGREGGVGEVSDRVAHTHISPTVTTATATTAATAGGDTVGNITVASSTADDPEAELEWFYKRYSGDDDSSSEDSVVLGSPTTNGEHTIASAVHSPPLSNDGRGGFGVPGPGVRGHTRNRMGSGGSISVNVGGVDMPADMAARLLGTKNQRGGVVFKRDDEELDEQGDQYNFDHDDDHEHEEEYMDEQHAQHGNSFPTQNRAGQDYNSNNTNPFLRNAAQARQQQLFGPLNSNPYRASTDGKDATTATAAPAAAKKTLSPSPSVSSPLQRSQSRRIRPRAQPLNLPKPRLASQEIEGSDGTVPFSDSSHSSSHSEIFSPDAGRNGFQPLSGKARTANGRYHPGSHDHNDEDTDSESERRQQEKRWQDTAWDGSPQRRQSGDSDRGLFDDSYSEWVARQQYSKGRNGLQQYQYQQQQQQQQQMQIQMQAQAQAAAALAARRAEISAASGEGIGRNGSFRHKAMGMNPFSRKASNKGRA</sequence>
<feature type="region of interest" description="Disordered" evidence="1">
    <location>
        <begin position="409"/>
        <end position="432"/>
    </location>
</feature>
<feature type="compositionally biased region" description="Basic and acidic residues" evidence="1">
    <location>
        <begin position="1021"/>
        <end position="1030"/>
    </location>
</feature>
<feature type="compositionally biased region" description="Polar residues" evidence="1">
    <location>
        <begin position="557"/>
        <end position="588"/>
    </location>
</feature>
<feature type="region of interest" description="Disordered" evidence="1">
    <location>
        <begin position="1"/>
        <end position="38"/>
    </location>
</feature>
<feature type="compositionally biased region" description="Low complexity" evidence="1">
    <location>
        <begin position="948"/>
        <end position="957"/>
    </location>
</feature>
<feature type="region of interest" description="Disordered" evidence="1">
    <location>
        <begin position="623"/>
        <end position="657"/>
    </location>
</feature>
<dbReference type="Proteomes" id="UP000242877">
    <property type="component" value="Unassembled WGS sequence"/>
</dbReference>
<feature type="compositionally biased region" description="Low complexity" evidence="1">
    <location>
        <begin position="529"/>
        <end position="539"/>
    </location>
</feature>
<feature type="region of interest" description="Disordered" evidence="1">
    <location>
        <begin position="872"/>
        <end position="1030"/>
    </location>
</feature>
<evidence type="ECO:0000256" key="1">
    <source>
        <dbReference type="SAM" id="MobiDB-lite"/>
    </source>
</evidence>
<feature type="compositionally biased region" description="Polar residues" evidence="1">
    <location>
        <begin position="834"/>
        <end position="856"/>
    </location>
</feature>
<feature type="compositionally biased region" description="Low complexity" evidence="1">
    <location>
        <begin position="887"/>
        <end position="914"/>
    </location>
</feature>
<dbReference type="GO" id="GO:0035091">
    <property type="term" value="F:phosphatidylinositol binding"/>
    <property type="evidence" value="ECO:0007669"/>
    <property type="project" value="InterPro"/>
</dbReference>
<feature type="domain" description="GAT" evidence="2">
    <location>
        <begin position="273"/>
        <end position="346"/>
    </location>
</feature>
<name>A0A168AJT4_9EURO</name>
<dbReference type="SUPFAM" id="SSF89009">
    <property type="entry name" value="GAT-like domain"/>
    <property type="match status" value="1"/>
</dbReference>
<dbReference type="OrthoDB" id="5393057at2759"/>
<accession>A0A168AJT4</accession>
<organism evidence="3 4">
    <name type="scientific">Ascosphaera apis ARSEF 7405</name>
    <dbReference type="NCBI Taxonomy" id="392613"/>
    <lineage>
        <taxon>Eukaryota</taxon>
        <taxon>Fungi</taxon>
        <taxon>Dikarya</taxon>
        <taxon>Ascomycota</taxon>
        <taxon>Pezizomycotina</taxon>
        <taxon>Eurotiomycetes</taxon>
        <taxon>Eurotiomycetidae</taxon>
        <taxon>Onygenales</taxon>
        <taxon>Ascosphaeraceae</taxon>
        <taxon>Ascosphaera</taxon>
    </lineage>
</organism>
<feature type="compositionally biased region" description="Polar residues" evidence="1">
    <location>
        <begin position="540"/>
        <end position="549"/>
    </location>
</feature>